<dbReference type="AlphaFoldDB" id="A0A562TJ48"/>
<proteinExistence type="predicted"/>
<evidence type="ECO:0000256" key="1">
    <source>
        <dbReference type="SAM" id="MobiDB-lite"/>
    </source>
</evidence>
<protein>
    <submittedName>
        <fullName evidence="2">Uncharacterized protein</fullName>
    </submittedName>
</protein>
<comment type="caution">
    <text evidence="2">The sequence shown here is derived from an EMBL/GenBank/DDBJ whole genome shotgun (WGS) entry which is preliminary data.</text>
</comment>
<evidence type="ECO:0000313" key="3">
    <source>
        <dbReference type="Proteomes" id="UP000320593"/>
    </source>
</evidence>
<keyword evidence="3" id="KW-1185">Reference proteome</keyword>
<feature type="compositionally biased region" description="Low complexity" evidence="1">
    <location>
        <begin position="145"/>
        <end position="165"/>
    </location>
</feature>
<feature type="compositionally biased region" description="Basic and acidic residues" evidence="1">
    <location>
        <begin position="113"/>
        <end position="126"/>
    </location>
</feature>
<name>A0A562TJ48_9HYPH</name>
<sequence length="260" mass="29214">MSFNLFSRLQGLNRSVRTAQTNLSRLRSNHRSLQTSLPSAGIGRLSTTKSLASFSRKQAQINDKLSALDKFLQTMTFESDDLINKATGYRNKRLENKKALLNKQRAYKKNSHARPDTQKSTHKSPEKTSTGLRSFKDFEAQWKASGRQNTGTSTQTGTTAKQTSQHTGVTKFSDFEKRWNAEHGPQNVSVTKDADLLDALDDTDTGYLEDAHSKMLDQKYGVEKLNETDLLADLDELDDDLDNISDDSYLTNAHTPKYSV</sequence>
<gene>
    <name evidence="2" type="ORF">JM93_00961</name>
</gene>
<reference evidence="2 3" key="1">
    <citation type="submission" date="2019-07" db="EMBL/GenBank/DDBJ databases">
        <title>Genomic Encyclopedia of Archaeal and Bacterial Type Strains, Phase II (KMG-II): from individual species to whole genera.</title>
        <authorList>
            <person name="Goeker M."/>
        </authorList>
    </citation>
    <scope>NUCLEOTIDE SEQUENCE [LARGE SCALE GENOMIC DNA]</scope>
    <source>
        <strain evidence="2 3">ATCC BAA-252</strain>
    </source>
</reference>
<accession>A0A562TJ48</accession>
<dbReference type="EMBL" id="VLLF01000001">
    <property type="protein sequence ID" value="TWI93404.1"/>
    <property type="molecule type" value="Genomic_DNA"/>
</dbReference>
<feature type="region of interest" description="Disordered" evidence="1">
    <location>
        <begin position="105"/>
        <end position="168"/>
    </location>
</feature>
<evidence type="ECO:0000313" key="2">
    <source>
        <dbReference type="EMBL" id="TWI93404.1"/>
    </source>
</evidence>
<organism evidence="2 3">
    <name type="scientific">Roseibium hamelinense</name>
    <dbReference type="NCBI Taxonomy" id="150831"/>
    <lineage>
        <taxon>Bacteria</taxon>
        <taxon>Pseudomonadati</taxon>
        <taxon>Pseudomonadota</taxon>
        <taxon>Alphaproteobacteria</taxon>
        <taxon>Hyphomicrobiales</taxon>
        <taxon>Stappiaceae</taxon>
        <taxon>Roseibium</taxon>
    </lineage>
</organism>
<dbReference type="Proteomes" id="UP000320593">
    <property type="component" value="Unassembled WGS sequence"/>
</dbReference>